<sequence>MTISLILFIACSTSIIHRHTTHAYHRTPCKSSSTRRQFQFENCYAPDLNPTLPLNRASFVMSHNSATGYLNIKKTPRNSTSDVSSYANGNGWKGTITTGLLALYGKTQVGTAYDQLNDGARALDLRPKLYTNGSIGFHHGDLIDVPLSSIDLRGFIENVKLWCADNPMELVLIFHSELVHELGYDSLSSQEYTETDDGYAYYYLGIAVMKKVYDKAGVPYYPCETLSGLTVSDAMSMADLSRFGGQGYLLAVDRHDMYASFCGKANWARNQLVACYSASGNAENQQSTSLNPQTFIQCTDRKMSGQYKLKALQAYVIASANNEPSDDANELGPPTDEYWYPFHQIQGFWQVDGTSVQLGLMHGSTLLEDNRLSRVNEEMVTMAYNGEFDSVSIFSLDNVALNGLALFSVLRNACGQSTINGDDDVPPCGKALTMPLMESSRPLPIVWHVMLCLVYGTLLFVVFVMFFQAFGLRDKGPQDHRLVCNGHLV</sequence>
<dbReference type="PANTHER" id="PTHR13593:SF113">
    <property type="entry name" value="SI:DKEY-266F7.9"/>
    <property type="match status" value="1"/>
</dbReference>
<gene>
    <name evidence="3" type="ORF">HJC23_013003</name>
</gene>
<dbReference type="InterPro" id="IPR017946">
    <property type="entry name" value="PLC-like_Pdiesterase_TIM-brl"/>
</dbReference>
<dbReference type="AlphaFoldDB" id="A0ABD3QFT6"/>
<evidence type="ECO:0008006" key="5">
    <source>
        <dbReference type="Google" id="ProtNLM"/>
    </source>
</evidence>
<evidence type="ECO:0000313" key="4">
    <source>
        <dbReference type="Proteomes" id="UP001516023"/>
    </source>
</evidence>
<evidence type="ECO:0000256" key="2">
    <source>
        <dbReference type="SAM" id="SignalP"/>
    </source>
</evidence>
<feature type="transmembrane region" description="Helical" evidence="1">
    <location>
        <begin position="445"/>
        <end position="467"/>
    </location>
</feature>
<keyword evidence="2" id="KW-0732">Signal</keyword>
<comment type="caution">
    <text evidence="3">The sequence shown here is derived from an EMBL/GenBank/DDBJ whole genome shotgun (WGS) entry which is preliminary data.</text>
</comment>
<keyword evidence="1" id="KW-1133">Transmembrane helix</keyword>
<reference evidence="3 4" key="1">
    <citation type="journal article" date="2020" name="G3 (Bethesda)">
        <title>Improved Reference Genome for Cyclotella cryptica CCMP332, a Model for Cell Wall Morphogenesis, Salinity Adaptation, and Lipid Production in Diatoms (Bacillariophyta).</title>
        <authorList>
            <person name="Roberts W.R."/>
            <person name="Downey K.M."/>
            <person name="Ruck E.C."/>
            <person name="Traller J.C."/>
            <person name="Alverson A.J."/>
        </authorList>
    </citation>
    <scope>NUCLEOTIDE SEQUENCE [LARGE SCALE GENOMIC DNA]</scope>
    <source>
        <strain evidence="3 4">CCMP332</strain>
    </source>
</reference>
<protein>
    <recommendedName>
        <fullName evidence="5">PLC-like phosphodiesterase</fullName>
    </recommendedName>
</protein>
<dbReference type="PANTHER" id="PTHR13593">
    <property type="match status" value="1"/>
</dbReference>
<proteinExistence type="predicted"/>
<feature type="chain" id="PRO_5044885397" description="PLC-like phosphodiesterase" evidence="2">
    <location>
        <begin position="24"/>
        <end position="489"/>
    </location>
</feature>
<accession>A0ABD3QFT6</accession>
<evidence type="ECO:0000256" key="1">
    <source>
        <dbReference type="SAM" id="Phobius"/>
    </source>
</evidence>
<name>A0ABD3QFT6_9STRA</name>
<dbReference type="Proteomes" id="UP001516023">
    <property type="component" value="Unassembled WGS sequence"/>
</dbReference>
<dbReference type="EMBL" id="JABMIG020000040">
    <property type="protein sequence ID" value="KAL3799278.1"/>
    <property type="molecule type" value="Genomic_DNA"/>
</dbReference>
<evidence type="ECO:0000313" key="3">
    <source>
        <dbReference type="EMBL" id="KAL3799278.1"/>
    </source>
</evidence>
<keyword evidence="4" id="KW-1185">Reference proteome</keyword>
<keyword evidence="1" id="KW-0812">Transmembrane</keyword>
<dbReference type="SUPFAM" id="SSF51695">
    <property type="entry name" value="PLC-like phosphodiesterases"/>
    <property type="match status" value="1"/>
</dbReference>
<dbReference type="Gene3D" id="3.20.20.190">
    <property type="entry name" value="Phosphatidylinositol (PI) phosphodiesterase"/>
    <property type="match status" value="1"/>
</dbReference>
<organism evidence="3 4">
    <name type="scientific">Cyclotella cryptica</name>
    <dbReference type="NCBI Taxonomy" id="29204"/>
    <lineage>
        <taxon>Eukaryota</taxon>
        <taxon>Sar</taxon>
        <taxon>Stramenopiles</taxon>
        <taxon>Ochrophyta</taxon>
        <taxon>Bacillariophyta</taxon>
        <taxon>Coscinodiscophyceae</taxon>
        <taxon>Thalassiosirophycidae</taxon>
        <taxon>Stephanodiscales</taxon>
        <taxon>Stephanodiscaceae</taxon>
        <taxon>Cyclotella</taxon>
    </lineage>
</organism>
<feature type="signal peptide" evidence="2">
    <location>
        <begin position="1"/>
        <end position="23"/>
    </location>
</feature>
<keyword evidence="1" id="KW-0472">Membrane</keyword>
<dbReference type="InterPro" id="IPR051057">
    <property type="entry name" value="PI-PLC_domain"/>
</dbReference>